<protein>
    <submittedName>
        <fullName evidence="3">Uncharacterized protein</fullName>
    </submittedName>
</protein>
<dbReference type="AlphaFoldDB" id="A0A8J7GKA2"/>
<comment type="caution">
    <text evidence="3">The sequence shown here is derived from an EMBL/GenBank/DDBJ whole genome shotgun (WGS) entry which is preliminary data.</text>
</comment>
<organism evidence="3 4">
    <name type="scientific">Longispora fulva</name>
    <dbReference type="NCBI Taxonomy" id="619741"/>
    <lineage>
        <taxon>Bacteria</taxon>
        <taxon>Bacillati</taxon>
        <taxon>Actinomycetota</taxon>
        <taxon>Actinomycetes</taxon>
        <taxon>Micromonosporales</taxon>
        <taxon>Micromonosporaceae</taxon>
        <taxon>Longispora</taxon>
    </lineage>
</organism>
<evidence type="ECO:0000256" key="1">
    <source>
        <dbReference type="SAM" id="MobiDB-lite"/>
    </source>
</evidence>
<keyword evidence="2" id="KW-0472">Membrane</keyword>
<feature type="transmembrane region" description="Helical" evidence="2">
    <location>
        <begin position="58"/>
        <end position="81"/>
    </location>
</feature>
<evidence type="ECO:0000313" key="4">
    <source>
        <dbReference type="Proteomes" id="UP000622552"/>
    </source>
</evidence>
<dbReference type="RefSeq" id="WP_197005878.1">
    <property type="nucleotide sequence ID" value="NZ_BONS01000012.1"/>
</dbReference>
<evidence type="ECO:0000313" key="3">
    <source>
        <dbReference type="EMBL" id="MBG6139195.1"/>
    </source>
</evidence>
<evidence type="ECO:0000256" key="2">
    <source>
        <dbReference type="SAM" id="Phobius"/>
    </source>
</evidence>
<proteinExistence type="predicted"/>
<dbReference type="Proteomes" id="UP000622552">
    <property type="component" value="Unassembled WGS sequence"/>
</dbReference>
<gene>
    <name evidence="3" type="ORF">IW245_005389</name>
</gene>
<keyword evidence="2" id="KW-0812">Transmembrane</keyword>
<accession>A0A8J7GKA2</accession>
<keyword evidence="4" id="KW-1185">Reference proteome</keyword>
<name>A0A8J7GKA2_9ACTN</name>
<sequence>MATWREDDNSQPVTGLPPEWGRVVIPDSPAELASESRRVRRELRWAARRRRWAGNGSLFRSPFAILLITLVLALSSLFSMVGPLSRAPRTSGPADADLTLTGVTLVDDLGRSVRIGQHLPAAILILDSCACAELAASVAGAAPAGVAVLLVSRQAPTASGPGIHLADPTGLVRSRAGAGAATADMATVVLLDATGRVTRLVPATATIDPFQSELLALHP</sequence>
<feature type="region of interest" description="Disordered" evidence="1">
    <location>
        <begin position="1"/>
        <end position="20"/>
    </location>
</feature>
<reference evidence="3" key="1">
    <citation type="submission" date="2020-11" db="EMBL/GenBank/DDBJ databases">
        <title>Sequencing the genomes of 1000 actinobacteria strains.</title>
        <authorList>
            <person name="Klenk H.-P."/>
        </authorList>
    </citation>
    <scope>NUCLEOTIDE SEQUENCE</scope>
    <source>
        <strain evidence="3">DSM 45356</strain>
    </source>
</reference>
<dbReference type="EMBL" id="JADOUF010000001">
    <property type="protein sequence ID" value="MBG6139195.1"/>
    <property type="molecule type" value="Genomic_DNA"/>
</dbReference>
<keyword evidence="2" id="KW-1133">Transmembrane helix</keyword>